<feature type="non-terminal residue" evidence="2">
    <location>
        <position position="1"/>
    </location>
</feature>
<keyword evidence="1" id="KW-0175">Coiled coil</keyword>
<dbReference type="OrthoDB" id="79871at2759"/>
<dbReference type="GO" id="GO:0005737">
    <property type="term" value="C:cytoplasm"/>
    <property type="evidence" value="ECO:0007669"/>
    <property type="project" value="TreeGrafter"/>
</dbReference>
<evidence type="ECO:0000313" key="2">
    <source>
        <dbReference type="EMBL" id="CAB4042609.1"/>
    </source>
</evidence>
<organism evidence="2 3">
    <name type="scientific">Paramuricea clavata</name>
    <name type="common">Red gorgonian</name>
    <name type="synonym">Violescent sea-whip</name>
    <dbReference type="NCBI Taxonomy" id="317549"/>
    <lineage>
        <taxon>Eukaryota</taxon>
        <taxon>Metazoa</taxon>
        <taxon>Cnidaria</taxon>
        <taxon>Anthozoa</taxon>
        <taxon>Octocorallia</taxon>
        <taxon>Malacalcyonacea</taxon>
        <taxon>Plexauridae</taxon>
        <taxon>Paramuricea</taxon>
    </lineage>
</organism>
<reference evidence="2" key="1">
    <citation type="submission" date="2020-04" db="EMBL/GenBank/DDBJ databases">
        <authorList>
            <person name="Alioto T."/>
            <person name="Alioto T."/>
            <person name="Gomez Garrido J."/>
        </authorList>
    </citation>
    <scope>NUCLEOTIDE SEQUENCE</scope>
    <source>
        <strain evidence="2">A484AB</strain>
    </source>
</reference>
<name>A0A6S7LTH4_PARCT</name>
<evidence type="ECO:0000256" key="1">
    <source>
        <dbReference type="ARBA" id="ARBA00023054"/>
    </source>
</evidence>
<sequence>MQLLEKDIHDKQDTLISLRRQLQDIKTINLDLHTKWQESQAANAQHVDKWGELEEKCSRMINDSKDMEN</sequence>
<accession>A0A6S7LTH4</accession>
<dbReference type="PANTHER" id="PTHR45956">
    <property type="entry name" value="RUN AND FYVE DOMAIN-CONTAINING PROTEIN 2-LIKE PROTEIN"/>
    <property type="match status" value="1"/>
</dbReference>
<comment type="caution">
    <text evidence="2">The sequence shown here is derived from an EMBL/GenBank/DDBJ whole genome shotgun (WGS) entry which is preliminary data.</text>
</comment>
<dbReference type="PANTHER" id="PTHR45956:SF6">
    <property type="entry name" value="RUN DOMAIN-CONTAINING PROTEIN"/>
    <property type="match status" value="1"/>
</dbReference>
<gene>
    <name evidence="2" type="ORF">PACLA_8A088848</name>
</gene>
<keyword evidence="3" id="KW-1185">Reference proteome</keyword>
<dbReference type="AlphaFoldDB" id="A0A6S7LTH4"/>
<proteinExistence type="predicted"/>
<dbReference type="Proteomes" id="UP001152795">
    <property type="component" value="Unassembled WGS sequence"/>
</dbReference>
<protein>
    <submittedName>
        <fullName evidence="2">Uncharacterized protein</fullName>
    </submittedName>
</protein>
<dbReference type="EMBL" id="CACRXK020030464">
    <property type="protein sequence ID" value="CAB4042609.1"/>
    <property type="molecule type" value="Genomic_DNA"/>
</dbReference>
<evidence type="ECO:0000313" key="3">
    <source>
        <dbReference type="Proteomes" id="UP001152795"/>
    </source>
</evidence>
<dbReference type="InterPro" id="IPR047335">
    <property type="entry name" value="RUFY1-3"/>
</dbReference>